<comment type="caution">
    <text evidence="2">The sequence shown here is derived from an EMBL/GenBank/DDBJ whole genome shotgun (WGS) entry which is preliminary data.</text>
</comment>
<feature type="transmembrane region" description="Helical" evidence="1">
    <location>
        <begin position="60"/>
        <end position="82"/>
    </location>
</feature>
<feature type="transmembrane region" description="Helical" evidence="1">
    <location>
        <begin position="102"/>
        <end position="135"/>
    </location>
</feature>
<evidence type="ECO:0000313" key="3">
    <source>
        <dbReference type="Proteomes" id="UP001519290"/>
    </source>
</evidence>
<evidence type="ECO:0000313" key="2">
    <source>
        <dbReference type="EMBL" id="MBP2382855.1"/>
    </source>
</evidence>
<keyword evidence="1" id="KW-0812">Transmembrane</keyword>
<keyword evidence="3" id="KW-1185">Reference proteome</keyword>
<dbReference type="RefSeq" id="WP_209902952.1">
    <property type="nucleotide sequence ID" value="NZ_BAAAJW010000032.1"/>
</dbReference>
<dbReference type="EMBL" id="JAGIOD010000001">
    <property type="protein sequence ID" value="MBP2382855.1"/>
    <property type="molecule type" value="Genomic_DNA"/>
</dbReference>
<proteinExistence type="predicted"/>
<keyword evidence="1" id="KW-0472">Membrane</keyword>
<evidence type="ECO:0000256" key="1">
    <source>
        <dbReference type="SAM" id="Phobius"/>
    </source>
</evidence>
<accession>A0ABS4X321</accession>
<protein>
    <submittedName>
        <fullName evidence="2">Uncharacterized protein</fullName>
    </submittedName>
</protein>
<organism evidence="2 3">
    <name type="scientific">Brachybacterium sacelli</name>
    <dbReference type="NCBI Taxonomy" id="173364"/>
    <lineage>
        <taxon>Bacteria</taxon>
        <taxon>Bacillati</taxon>
        <taxon>Actinomycetota</taxon>
        <taxon>Actinomycetes</taxon>
        <taxon>Micrococcales</taxon>
        <taxon>Dermabacteraceae</taxon>
        <taxon>Brachybacterium</taxon>
    </lineage>
</organism>
<reference evidence="2 3" key="1">
    <citation type="submission" date="2021-03" db="EMBL/GenBank/DDBJ databases">
        <title>Sequencing the genomes of 1000 actinobacteria strains.</title>
        <authorList>
            <person name="Klenk H.-P."/>
        </authorList>
    </citation>
    <scope>NUCLEOTIDE SEQUENCE [LARGE SCALE GENOMIC DNA]</scope>
    <source>
        <strain evidence="2 3">DSM 14566</strain>
    </source>
</reference>
<feature type="transmembrane region" description="Helical" evidence="1">
    <location>
        <begin position="20"/>
        <end position="39"/>
    </location>
</feature>
<keyword evidence="1" id="KW-1133">Transmembrane helix</keyword>
<name>A0ABS4X321_9MICO</name>
<sequence>MTSESSTALSRTPAFEWGNHVGPVIGVAASALICLKLLAVAGWDSNTAFGILAANGTANVLTGALLAVLPTLYGAFAFAIIPRIERDLRLRTPVERAAARLLATWPTILLVFIVPLGILIFFAVFILLATALSIYRSIKDIRMRASRENVPVPTSEPPSRFEATSAGLAGLAILMFSSLPIPWIPPETVVTPNGEQTAYVLSRDEEDATVLFQEHRSLARIKSDELSGSYCRLDLGWWSEPLPRLFADVKYPSCPS</sequence>
<gene>
    <name evidence="2" type="ORF">JOF43_002812</name>
</gene>
<dbReference type="Proteomes" id="UP001519290">
    <property type="component" value="Unassembled WGS sequence"/>
</dbReference>